<keyword evidence="2" id="KW-1185">Reference proteome</keyword>
<dbReference type="AlphaFoldDB" id="A0A1E4SPW8"/>
<dbReference type="GeneID" id="30981257"/>
<gene>
    <name evidence="1" type="ORF">CANTADRAFT_24449</name>
</gene>
<sequence>MTFSEYFPFVSPSHNACLHIILSTVCSRPHTRSGQIHPGELVTFASAQLDYFGTN</sequence>
<dbReference type="EMBL" id="KV453909">
    <property type="protein sequence ID" value="ODV81545.1"/>
    <property type="molecule type" value="Genomic_DNA"/>
</dbReference>
<organism evidence="1 2">
    <name type="scientific">Suhomyces tanzawaensis NRRL Y-17324</name>
    <dbReference type="NCBI Taxonomy" id="984487"/>
    <lineage>
        <taxon>Eukaryota</taxon>
        <taxon>Fungi</taxon>
        <taxon>Dikarya</taxon>
        <taxon>Ascomycota</taxon>
        <taxon>Saccharomycotina</taxon>
        <taxon>Pichiomycetes</taxon>
        <taxon>Debaryomycetaceae</taxon>
        <taxon>Suhomyces</taxon>
    </lineage>
</organism>
<evidence type="ECO:0000313" key="1">
    <source>
        <dbReference type="EMBL" id="ODV81545.1"/>
    </source>
</evidence>
<protein>
    <submittedName>
        <fullName evidence="1">Uncharacterized protein</fullName>
    </submittedName>
</protein>
<name>A0A1E4SPW8_9ASCO</name>
<reference evidence="2" key="1">
    <citation type="submission" date="2016-05" db="EMBL/GenBank/DDBJ databases">
        <title>Comparative genomics of biotechnologically important yeasts.</title>
        <authorList>
            <consortium name="DOE Joint Genome Institute"/>
            <person name="Riley R."/>
            <person name="Haridas S."/>
            <person name="Wolfe K.H."/>
            <person name="Lopes M.R."/>
            <person name="Hittinger C.T."/>
            <person name="Goker M."/>
            <person name="Salamov A."/>
            <person name="Wisecaver J."/>
            <person name="Long T.M."/>
            <person name="Aerts A.L."/>
            <person name="Barry K."/>
            <person name="Choi C."/>
            <person name="Clum A."/>
            <person name="Coughlan A.Y."/>
            <person name="Deshpande S."/>
            <person name="Douglass A.P."/>
            <person name="Hanson S.J."/>
            <person name="Klenk H.-P."/>
            <person name="Labutti K."/>
            <person name="Lapidus A."/>
            <person name="Lindquist E."/>
            <person name="Lipzen A."/>
            <person name="Meier-Kolthoff J.P."/>
            <person name="Ohm R.A."/>
            <person name="Otillar R.P."/>
            <person name="Pangilinan J."/>
            <person name="Peng Y."/>
            <person name="Rokas A."/>
            <person name="Rosa C.A."/>
            <person name="Scheuner C."/>
            <person name="Sibirny A.A."/>
            <person name="Slot J.C."/>
            <person name="Stielow J.B."/>
            <person name="Sun H."/>
            <person name="Kurtzman C.P."/>
            <person name="Blackwell M."/>
            <person name="Grigoriev I.V."/>
            <person name="Jeffries T.W."/>
        </authorList>
    </citation>
    <scope>NUCLEOTIDE SEQUENCE [LARGE SCALE GENOMIC DNA]</scope>
    <source>
        <strain evidence="2">NRRL Y-17324</strain>
    </source>
</reference>
<dbReference type="RefSeq" id="XP_020066667.1">
    <property type="nucleotide sequence ID" value="XM_020207120.1"/>
</dbReference>
<dbReference type="Proteomes" id="UP000094285">
    <property type="component" value="Unassembled WGS sequence"/>
</dbReference>
<proteinExistence type="predicted"/>
<accession>A0A1E4SPW8</accession>
<evidence type="ECO:0000313" key="2">
    <source>
        <dbReference type="Proteomes" id="UP000094285"/>
    </source>
</evidence>